<dbReference type="SUPFAM" id="SSF48452">
    <property type="entry name" value="TPR-like"/>
    <property type="match status" value="1"/>
</dbReference>
<sequence length="193" mass="21593">MQHVLPRAARDGDLRLLKRLARALDKGRGRLREAVEAAKEEGVGALHHAARNERITVCRYLVEELGVDVDAVDDEDIFLIMVSIRAKMTTMGSLHSIMLLEQAMDLDPDDATLLSNRSLCWLRMGDGEKALRDAVECREMRADWPKSCYRQGAALLLLQDYNSACEALIDGFKLDMENAEIENALRCASVALH</sequence>
<name>A0A1E5V3I2_9POAL</name>
<dbReference type="Pfam" id="PF13606">
    <property type="entry name" value="Ank_3"/>
    <property type="match status" value="1"/>
</dbReference>
<dbReference type="STRING" id="888268.A0A1E5V3I2"/>
<dbReference type="InterPro" id="IPR036770">
    <property type="entry name" value="Ankyrin_rpt-contain_sf"/>
</dbReference>
<dbReference type="Proteomes" id="UP000095767">
    <property type="component" value="Unassembled WGS sequence"/>
</dbReference>
<dbReference type="PANTHER" id="PTHR46224">
    <property type="entry name" value="ANKYRIN REPEAT FAMILY PROTEIN"/>
    <property type="match status" value="1"/>
</dbReference>
<dbReference type="InterPro" id="IPR002110">
    <property type="entry name" value="Ankyrin_rpt"/>
</dbReference>
<dbReference type="PANTHER" id="PTHR46224:SF68">
    <property type="entry name" value="OS08G0325400 PROTEIN"/>
    <property type="match status" value="1"/>
</dbReference>
<protein>
    <submittedName>
        <fullName evidence="1">Uncharacterized protein</fullName>
    </submittedName>
</protein>
<keyword evidence="2" id="KW-1185">Reference proteome</keyword>
<comment type="caution">
    <text evidence="1">The sequence shown here is derived from an EMBL/GenBank/DDBJ whole genome shotgun (WGS) entry which is preliminary data.</text>
</comment>
<evidence type="ECO:0000313" key="1">
    <source>
        <dbReference type="EMBL" id="OEL19555.1"/>
    </source>
</evidence>
<dbReference type="SUPFAM" id="SSF48403">
    <property type="entry name" value="Ankyrin repeat"/>
    <property type="match status" value="1"/>
</dbReference>
<dbReference type="AlphaFoldDB" id="A0A1E5V3I2"/>
<dbReference type="Gene3D" id="1.25.40.20">
    <property type="entry name" value="Ankyrin repeat-containing domain"/>
    <property type="match status" value="1"/>
</dbReference>
<reference evidence="1 2" key="1">
    <citation type="submission" date="2016-09" db="EMBL/GenBank/DDBJ databases">
        <title>The draft genome of Dichanthelium oligosanthes: A C3 panicoid grass species.</title>
        <authorList>
            <person name="Studer A.J."/>
            <person name="Schnable J.C."/>
            <person name="Brutnell T.P."/>
        </authorList>
    </citation>
    <scope>NUCLEOTIDE SEQUENCE [LARGE SCALE GENOMIC DNA]</scope>
    <source>
        <strain evidence="2">cv. Kellogg 1175</strain>
        <tissue evidence="1">Leaf</tissue>
    </source>
</reference>
<gene>
    <name evidence="1" type="ORF">BAE44_0019424</name>
</gene>
<proteinExistence type="predicted"/>
<accession>A0A1E5V3I2</accession>
<dbReference type="InterPro" id="IPR011990">
    <property type="entry name" value="TPR-like_helical_dom_sf"/>
</dbReference>
<dbReference type="EMBL" id="LWDX02053222">
    <property type="protein sequence ID" value="OEL19555.1"/>
    <property type="molecule type" value="Genomic_DNA"/>
</dbReference>
<dbReference type="InterPro" id="IPR051616">
    <property type="entry name" value="Cul2-RING_E3_ligase_SR"/>
</dbReference>
<evidence type="ECO:0000313" key="2">
    <source>
        <dbReference type="Proteomes" id="UP000095767"/>
    </source>
</evidence>
<dbReference type="OrthoDB" id="412869at2759"/>
<organism evidence="1 2">
    <name type="scientific">Dichanthelium oligosanthes</name>
    <dbReference type="NCBI Taxonomy" id="888268"/>
    <lineage>
        <taxon>Eukaryota</taxon>
        <taxon>Viridiplantae</taxon>
        <taxon>Streptophyta</taxon>
        <taxon>Embryophyta</taxon>
        <taxon>Tracheophyta</taxon>
        <taxon>Spermatophyta</taxon>
        <taxon>Magnoliopsida</taxon>
        <taxon>Liliopsida</taxon>
        <taxon>Poales</taxon>
        <taxon>Poaceae</taxon>
        <taxon>PACMAD clade</taxon>
        <taxon>Panicoideae</taxon>
        <taxon>Panicodae</taxon>
        <taxon>Paniceae</taxon>
        <taxon>Dichantheliinae</taxon>
        <taxon>Dichanthelium</taxon>
    </lineage>
</organism>
<dbReference type="Gene3D" id="1.25.40.10">
    <property type="entry name" value="Tetratricopeptide repeat domain"/>
    <property type="match status" value="1"/>
</dbReference>